<keyword evidence="2" id="KW-0479">Metal-binding</keyword>
<keyword evidence="6" id="KW-0804">Transcription</keyword>
<keyword evidence="5" id="KW-0238">DNA-binding</keyword>
<evidence type="ECO:0000256" key="1">
    <source>
        <dbReference type="ARBA" id="ARBA00004123"/>
    </source>
</evidence>
<evidence type="ECO:0000256" key="3">
    <source>
        <dbReference type="ARBA" id="ARBA00022833"/>
    </source>
</evidence>
<evidence type="ECO:0000256" key="5">
    <source>
        <dbReference type="ARBA" id="ARBA00023125"/>
    </source>
</evidence>
<evidence type="ECO:0000256" key="7">
    <source>
        <dbReference type="ARBA" id="ARBA00023242"/>
    </source>
</evidence>
<keyword evidence="9" id="KW-1185">Reference proteome</keyword>
<name>A0ABR3R0Q5_9PLEO</name>
<dbReference type="InterPro" id="IPR050797">
    <property type="entry name" value="Carb_Metab_Trans_Reg"/>
</dbReference>
<evidence type="ECO:0000256" key="4">
    <source>
        <dbReference type="ARBA" id="ARBA00023015"/>
    </source>
</evidence>
<organism evidence="8 9">
    <name type="scientific">Paraconiothyrium brasiliense</name>
    <dbReference type="NCBI Taxonomy" id="300254"/>
    <lineage>
        <taxon>Eukaryota</taxon>
        <taxon>Fungi</taxon>
        <taxon>Dikarya</taxon>
        <taxon>Ascomycota</taxon>
        <taxon>Pezizomycotina</taxon>
        <taxon>Dothideomycetes</taxon>
        <taxon>Pleosporomycetidae</taxon>
        <taxon>Pleosporales</taxon>
        <taxon>Massarineae</taxon>
        <taxon>Didymosphaeriaceae</taxon>
        <taxon>Paraconiothyrium</taxon>
    </lineage>
</organism>
<protein>
    <recommendedName>
        <fullName evidence="10">Transcription factor domain-containing protein</fullName>
    </recommendedName>
</protein>
<evidence type="ECO:0008006" key="10">
    <source>
        <dbReference type="Google" id="ProtNLM"/>
    </source>
</evidence>
<comment type="caution">
    <text evidence="8">The sequence shown here is derived from an EMBL/GenBank/DDBJ whole genome shotgun (WGS) entry which is preliminary data.</text>
</comment>
<evidence type="ECO:0000256" key="6">
    <source>
        <dbReference type="ARBA" id="ARBA00023163"/>
    </source>
</evidence>
<dbReference type="PANTHER" id="PTHR31668">
    <property type="entry name" value="GLUCOSE TRANSPORT TRANSCRIPTION REGULATOR RGT1-RELATED-RELATED"/>
    <property type="match status" value="1"/>
</dbReference>
<keyword evidence="7" id="KW-0539">Nucleus</keyword>
<evidence type="ECO:0000313" key="9">
    <source>
        <dbReference type="Proteomes" id="UP001521785"/>
    </source>
</evidence>
<dbReference type="CDD" id="cd12148">
    <property type="entry name" value="fungal_TF_MHR"/>
    <property type="match status" value="1"/>
</dbReference>
<reference evidence="8 9" key="1">
    <citation type="submission" date="2024-02" db="EMBL/GenBank/DDBJ databases">
        <title>De novo assembly and annotation of 12 fungi associated with fruit tree decline syndrome in Ontario, Canada.</title>
        <authorList>
            <person name="Sulman M."/>
            <person name="Ellouze W."/>
            <person name="Ilyukhin E."/>
        </authorList>
    </citation>
    <scope>NUCLEOTIDE SEQUENCE [LARGE SCALE GENOMIC DNA]</scope>
    <source>
        <strain evidence="8 9">M42-189</strain>
    </source>
</reference>
<accession>A0ABR3R0Q5</accession>
<dbReference type="EMBL" id="JAKJXO020000012">
    <property type="protein sequence ID" value="KAL1597992.1"/>
    <property type="molecule type" value="Genomic_DNA"/>
</dbReference>
<keyword evidence="4" id="KW-0805">Transcription regulation</keyword>
<evidence type="ECO:0000256" key="2">
    <source>
        <dbReference type="ARBA" id="ARBA00022723"/>
    </source>
</evidence>
<sequence>MEAYALATAICAATITQFQIDAEPGSPVEGHFRVSSAMFDSEAKRAREDSDHSEHATVSSLLGAFFLHVYAANIGRMSTSTIYLGEAITKAHMVGLHKPSYYQNMDVERLQYNVRIYWLLFITERAHSIQNDVPTMLKRSSEIPQLEDLNDGSVTPAFIQLCRLFNILDATLTADPTGARSALALAQQQLDDDSRTRSLNNVLQRADISMTQQWMRIFLWQHALSVTNLRSSDQDDGFSFAFPAKVAQNALSFLCTLPKESLEAHGPGMESKLFDIANSLADVMICVPSLNQDSGFGMGPRDLIHSLSSLLGSFRGGNPAVTRVLQDKLTTLGLSISSPQRRLIDISSSDDERDDWREGTPRSLTWSDNSAWQSQLTPLSPTFPNVLSSL</sequence>
<dbReference type="Proteomes" id="UP001521785">
    <property type="component" value="Unassembled WGS sequence"/>
</dbReference>
<dbReference type="PANTHER" id="PTHR31668:SF18">
    <property type="entry name" value="MALTOSE FERMENTATION REGULATORY PROTEIN MAL13-RELATED"/>
    <property type="match status" value="1"/>
</dbReference>
<keyword evidence="3" id="KW-0862">Zinc</keyword>
<comment type="subcellular location">
    <subcellularLocation>
        <location evidence="1">Nucleus</location>
    </subcellularLocation>
</comment>
<proteinExistence type="predicted"/>
<gene>
    <name evidence="8" type="ORF">SLS60_008480</name>
</gene>
<evidence type="ECO:0000313" key="8">
    <source>
        <dbReference type="EMBL" id="KAL1597992.1"/>
    </source>
</evidence>